<gene>
    <name evidence="1" type="ORF">H8R91_04420</name>
</gene>
<dbReference type="EMBL" id="JACOPS010000002">
    <property type="protein sequence ID" value="MBC5727780.1"/>
    <property type="molecule type" value="Genomic_DNA"/>
</dbReference>
<protein>
    <submittedName>
        <fullName evidence="1">Type III toxin-antitoxin system ToxN/AbiQ family toxin</fullName>
    </submittedName>
</protein>
<keyword evidence="2" id="KW-1185">Reference proteome</keyword>
<reference evidence="1 2" key="1">
    <citation type="submission" date="2020-08" db="EMBL/GenBank/DDBJ databases">
        <title>Genome public.</title>
        <authorList>
            <person name="Liu C."/>
            <person name="Sun Q."/>
        </authorList>
    </citation>
    <scope>NUCLEOTIDE SEQUENCE [LARGE SCALE GENOMIC DNA]</scope>
    <source>
        <strain evidence="1 2">NSJ-71</strain>
    </source>
</reference>
<proteinExistence type="predicted"/>
<name>A0ABR7HJR6_9FIRM</name>
<sequence length="194" mass="22671">MHLKDLDFYIVPNSYITYLQKAESIKRGFTRVPNMDYGKNHKPKFICGIVLKINDVSYFVPVSSYKFKKPDNFLICDKNGNTISSLRFNYMFPVPLEIIKQRRIDIEPDLKYRALLAQELKYCKDNQDTIRNLAKRTHKRVMLAKSPTLVKNSCDFSFLEQKCQEYENQLLQTQQPILPNQIPPVPTNGFTQGI</sequence>
<dbReference type="Pfam" id="PF13958">
    <property type="entry name" value="ToxN_toxin"/>
    <property type="match status" value="1"/>
</dbReference>
<dbReference type="Gene3D" id="3.10.129.130">
    <property type="match status" value="1"/>
</dbReference>
<accession>A0ABR7HJR6</accession>
<comment type="caution">
    <text evidence="1">The sequence shown here is derived from an EMBL/GenBank/DDBJ whole genome shotgun (WGS) entry which is preliminary data.</text>
</comment>
<organism evidence="1 2">
    <name type="scientific">Ruminococcus intestinalis</name>
    <dbReference type="NCBI Taxonomy" id="2763066"/>
    <lineage>
        <taxon>Bacteria</taxon>
        <taxon>Bacillati</taxon>
        <taxon>Bacillota</taxon>
        <taxon>Clostridia</taxon>
        <taxon>Eubacteriales</taxon>
        <taxon>Oscillospiraceae</taxon>
        <taxon>Ruminococcus</taxon>
    </lineage>
</organism>
<evidence type="ECO:0000313" key="1">
    <source>
        <dbReference type="EMBL" id="MBC5727780.1"/>
    </source>
</evidence>
<dbReference type="Proteomes" id="UP000636755">
    <property type="component" value="Unassembled WGS sequence"/>
</dbReference>
<dbReference type="InterPro" id="IPR025911">
    <property type="entry name" value="ToxN/AbiQ_toxin"/>
</dbReference>
<evidence type="ECO:0000313" key="2">
    <source>
        <dbReference type="Proteomes" id="UP000636755"/>
    </source>
</evidence>
<dbReference type="InterPro" id="IPR053735">
    <property type="entry name" value="Type_III_TA_endoRNase"/>
</dbReference>